<dbReference type="EMBL" id="JABWDY010035833">
    <property type="protein sequence ID" value="KAF5181699.1"/>
    <property type="molecule type" value="Genomic_DNA"/>
</dbReference>
<dbReference type="AlphaFoldDB" id="A0A7J6V9H9"/>
<organism evidence="1 2">
    <name type="scientific">Thalictrum thalictroides</name>
    <name type="common">Rue-anemone</name>
    <name type="synonym">Anemone thalictroides</name>
    <dbReference type="NCBI Taxonomy" id="46969"/>
    <lineage>
        <taxon>Eukaryota</taxon>
        <taxon>Viridiplantae</taxon>
        <taxon>Streptophyta</taxon>
        <taxon>Embryophyta</taxon>
        <taxon>Tracheophyta</taxon>
        <taxon>Spermatophyta</taxon>
        <taxon>Magnoliopsida</taxon>
        <taxon>Ranunculales</taxon>
        <taxon>Ranunculaceae</taxon>
        <taxon>Thalictroideae</taxon>
        <taxon>Thalictrum</taxon>
    </lineage>
</organism>
<comment type="caution">
    <text evidence="1">The sequence shown here is derived from an EMBL/GenBank/DDBJ whole genome shotgun (WGS) entry which is preliminary data.</text>
</comment>
<dbReference type="Proteomes" id="UP000554482">
    <property type="component" value="Unassembled WGS sequence"/>
</dbReference>
<keyword evidence="2" id="KW-1185">Reference proteome</keyword>
<name>A0A7J6V9H9_THATH</name>
<reference evidence="1 2" key="1">
    <citation type="submission" date="2020-06" db="EMBL/GenBank/DDBJ databases">
        <title>Transcriptomic and genomic resources for Thalictrum thalictroides and T. hernandezii: Facilitating candidate gene discovery in an emerging model plant lineage.</title>
        <authorList>
            <person name="Arias T."/>
            <person name="Riano-Pachon D.M."/>
            <person name="Di Stilio V.S."/>
        </authorList>
    </citation>
    <scope>NUCLEOTIDE SEQUENCE [LARGE SCALE GENOMIC DNA]</scope>
    <source>
        <strain evidence="2">cv. WT478/WT964</strain>
        <tissue evidence="1">Leaves</tissue>
    </source>
</reference>
<evidence type="ECO:0000313" key="1">
    <source>
        <dbReference type="EMBL" id="KAF5181699.1"/>
    </source>
</evidence>
<protein>
    <submittedName>
        <fullName evidence="1">Uncharacterized protein</fullName>
    </submittedName>
</protein>
<accession>A0A7J6V9H9</accession>
<gene>
    <name evidence="1" type="ORF">FRX31_028715</name>
</gene>
<proteinExistence type="predicted"/>
<evidence type="ECO:0000313" key="2">
    <source>
        <dbReference type="Proteomes" id="UP000554482"/>
    </source>
</evidence>
<sequence length="129" mass="14499">MSDVFGSGTAKYCHFKGESFHSEKTLDECAVIEHSIVYYVELAESVFGEHSVKKKQLLVKKQEPDRDEKTLSMRVHKSHKSICLGAAQGPSEPNVSDELTVEPSLWEQLIVKKQETNHAEKAISKILSK</sequence>